<reference evidence="1 2" key="1">
    <citation type="submission" date="2018-06" db="EMBL/GenBank/DDBJ databases">
        <authorList>
            <consortium name="Pathogen Informatics"/>
            <person name="Doyle S."/>
        </authorList>
    </citation>
    <scope>NUCLEOTIDE SEQUENCE [LARGE SCALE GENOMIC DNA]</scope>
    <source>
        <strain evidence="1 2">NCTC7807</strain>
    </source>
</reference>
<dbReference type="Proteomes" id="UP000254150">
    <property type="component" value="Unassembled WGS sequence"/>
</dbReference>
<organism evidence="1 2">
    <name type="scientific">Streptomyces griseus</name>
    <dbReference type="NCBI Taxonomy" id="1911"/>
    <lineage>
        <taxon>Bacteria</taxon>
        <taxon>Bacillati</taxon>
        <taxon>Actinomycetota</taxon>
        <taxon>Actinomycetes</taxon>
        <taxon>Kitasatosporales</taxon>
        <taxon>Streptomycetaceae</taxon>
        <taxon>Streptomyces</taxon>
    </lineage>
</organism>
<sequence length="116" mass="12987">MTNYGDPIDWDEIPDGWTDAFTVAIQAHGHTVLDAHESAITLDVPGLDEDERWAIVVPNFHGLWAYGTYRNGHCDNPTWLYADATDPQEIADLVHAVLTDAPLNRHWMAGAFSVWT</sequence>
<proteinExistence type="predicted"/>
<evidence type="ECO:0000313" key="1">
    <source>
        <dbReference type="EMBL" id="SUO94007.1"/>
    </source>
</evidence>
<accession>A0A380MRQ1</accession>
<dbReference type="RefSeq" id="WP_115067851.1">
    <property type="nucleotide sequence ID" value="NZ_UHID01000001.1"/>
</dbReference>
<protein>
    <submittedName>
        <fullName evidence="1">Uncharacterized protein</fullName>
    </submittedName>
</protein>
<dbReference type="EMBL" id="UHID01000001">
    <property type="protein sequence ID" value="SUO94007.1"/>
    <property type="molecule type" value="Genomic_DNA"/>
</dbReference>
<evidence type="ECO:0000313" key="2">
    <source>
        <dbReference type="Proteomes" id="UP000254150"/>
    </source>
</evidence>
<dbReference type="AlphaFoldDB" id="A0A380MRQ1"/>
<name>A0A380MRQ1_STRGR</name>
<gene>
    <name evidence="1" type="ORF">NCTC7807_00653</name>
</gene>